<dbReference type="Proteomes" id="UP000093111">
    <property type="component" value="Unassembled WGS sequence"/>
</dbReference>
<keyword evidence="1" id="KW-0472">Membrane</keyword>
<gene>
    <name evidence="2" type="ORF">ADU59_17720</name>
</gene>
<dbReference type="RefSeq" id="WP_068955487.1">
    <property type="nucleotide sequence ID" value="NZ_LGLV01000011.1"/>
</dbReference>
<evidence type="ECO:0000313" key="2">
    <source>
        <dbReference type="EMBL" id="OBZ94042.1"/>
    </source>
</evidence>
<name>A0A1C7NYF9_9HYPH</name>
<organism evidence="2 3">
    <name type="scientific">Pararhizobium polonicum</name>
    <dbReference type="NCBI Taxonomy" id="1612624"/>
    <lineage>
        <taxon>Bacteria</taxon>
        <taxon>Pseudomonadati</taxon>
        <taxon>Pseudomonadota</taxon>
        <taxon>Alphaproteobacteria</taxon>
        <taxon>Hyphomicrobiales</taxon>
        <taxon>Rhizobiaceae</taxon>
        <taxon>Rhizobium/Agrobacterium group</taxon>
        <taxon>Pararhizobium</taxon>
    </lineage>
</organism>
<feature type="transmembrane region" description="Helical" evidence="1">
    <location>
        <begin position="77"/>
        <end position="98"/>
    </location>
</feature>
<sequence>MTSDDIISVTYKPDPSHISDYVLGYQHQAYENYRMIFGNPWARYFARVRTNLSLLSALAVAVIYSITLPWFPGVWPIVGYWVFAPAPFAALAVWCILWHGARRSRRSYHEAFARWNIEHERMYSPHYQIEIGPQGYKQVTRLDTVQLSWARYHLAVLQPDSLVLVFHGTVAVIPVSALPFAPTDVAEKIHRWSMAQQQEIIPLS</sequence>
<evidence type="ECO:0000313" key="3">
    <source>
        <dbReference type="Proteomes" id="UP000093111"/>
    </source>
</evidence>
<proteinExistence type="predicted"/>
<comment type="caution">
    <text evidence="2">The sequence shown here is derived from an EMBL/GenBank/DDBJ whole genome shotgun (WGS) entry which is preliminary data.</text>
</comment>
<keyword evidence="1" id="KW-1133">Transmembrane helix</keyword>
<dbReference type="PATRIC" id="fig|1612624.7.peg.5486"/>
<reference evidence="2 3" key="1">
    <citation type="journal article" date="2016" name="Syst. Appl. Microbiol.">
        <title>Pararhizobium polonicum sp. nov. isolated from tumors on stone fruit rootstocks.</title>
        <authorList>
            <person name="Pulawska J."/>
            <person name="Kuzmanovic N."/>
            <person name="Willems A."/>
            <person name="Pothier J.F."/>
        </authorList>
    </citation>
    <scope>NUCLEOTIDE SEQUENCE [LARGE SCALE GENOMIC DNA]</scope>
    <source>
        <strain evidence="2 3">F5.1</strain>
    </source>
</reference>
<evidence type="ECO:0008006" key="4">
    <source>
        <dbReference type="Google" id="ProtNLM"/>
    </source>
</evidence>
<keyword evidence="1" id="KW-0812">Transmembrane</keyword>
<dbReference type="EMBL" id="LGLV01000011">
    <property type="protein sequence ID" value="OBZ94042.1"/>
    <property type="molecule type" value="Genomic_DNA"/>
</dbReference>
<feature type="transmembrane region" description="Helical" evidence="1">
    <location>
        <begin position="52"/>
        <end position="71"/>
    </location>
</feature>
<protein>
    <recommendedName>
        <fullName evidence="4">YcxB-like protein domain-containing protein</fullName>
    </recommendedName>
</protein>
<accession>A0A1C7NYF9</accession>
<dbReference type="AlphaFoldDB" id="A0A1C7NYF9"/>
<keyword evidence="3" id="KW-1185">Reference proteome</keyword>
<evidence type="ECO:0000256" key="1">
    <source>
        <dbReference type="SAM" id="Phobius"/>
    </source>
</evidence>